<accession>A0A1M6D260</accession>
<dbReference type="GO" id="GO:0005886">
    <property type="term" value="C:plasma membrane"/>
    <property type="evidence" value="ECO:0007669"/>
    <property type="project" value="UniProtKB-SubCell"/>
</dbReference>
<keyword evidence="9" id="KW-0067">ATP-binding</keyword>
<evidence type="ECO:0000256" key="7">
    <source>
        <dbReference type="ARBA" id="ARBA00022741"/>
    </source>
</evidence>
<comment type="catalytic activity">
    <reaction evidence="1">
        <text>ATP + protein L-histidine = ADP + protein N-phospho-L-histidine.</text>
        <dbReference type="EC" id="2.7.13.3"/>
    </reaction>
</comment>
<evidence type="ECO:0000313" key="13">
    <source>
        <dbReference type="Proteomes" id="UP000184040"/>
    </source>
</evidence>
<evidence type="ECO:0000256" key="10">
    <source>
        <dbReference type="SAM" id="Phobius"/>
    </source>
</evidence>
<evidence type="ECO:0000259" key="11">
    <source>
        <dbReference type="PROSITE" id="PS50109"/>
    </source>
</evidence>
<keyword evidence="13" id="KW-1185">Reference proteome</keyword>
<dbReference type="EC" id="2.7.13.3" evidence="3"/>
<proteinExistence type="predicted"/>
<keyword evidence="10" id="KW-0472">Membrane</keyword>
<dbReference type="PANTHER" id="PTHR44936">
    <property type="entry name" value="SENSOR PROTEIN CREC"/>
    <property type="match status" value="1"/>
</dbReference>
<keyword evidence="4" id="KW-1003">Cell membrane</keyword>
<keyword evidence="10" id="KW-1133">Transmembrane helix</keyword>
<dbReference type="GO" id="GO:0005524">
    <property type="term" value="F:ATP binding"/>
    <property type="evidence" value="ECO:0007669"/>
    <property type="project" value="UniProtKB-KW"/>
</dbReference>
<evidence type="ECO:0000256" key="4">
    <source>
        <dbReference type="ARBA" id="ARBA00022475"/>
    </source>
</evidence>
<dbReference type="NCBIfam" id="NF045988">
    <property type="entry name" value="HisKinRegBRhodob"/>
    <property type="match status" value="1"/>
</dbReference>
<evidence type="ECO:0000313" key="12">
    <source>
        <dbReference type="EMBL" id="SHI67347.1"/>
    </source>
</evidence>
<dbReference type="InterPro" id="IPR004358">
    <property type="entry name" value="Sig_transdc_His_kin-like_C"/>
</dbReference>
<dbReference type="Gene3D" id="1.10.287.130">
    <property type="match status" value="1"/>
</dbReference>
<dbReference type="InterPro" id="IPR003594">
    <property type="entry name" value="HATPase_dom"/>
</dbReference>
<evidence type="ECO:0000256" key="2">
    <source>
        <dbReference type="ARBA" id="ARBA00004651"/>
    </source>
</evidence>
<dbReference type="Gene3D" id="3.30.565.10">
    <property type="entry name" value="Histidine kinase-like ATPase, C-terminal domain"/>
    <property type="match status" value="1"/>
</dbReference>
<feature type="transmembrane region" description="Helical" evidence="10">
    <location>
        <begin position="59"/>
        <end position="79"/>
    </location>
</feature>
<sequence length="475" mass="51323">MTQTDAAPDFGPNDPIFAAPRRSNWVRLRTMILLRWIAIAGQVVTVILSLVFLDLALPTGLIAVTIAVAVITNVAAALIYPENKRLNETGLAGVLVFDMVHLSTLLMLTGGLNNPFASLILAQVAISAAVLRLNATLLVCVVAVGLTTTNFWVYVPLSTTDGAEMHLPPLFRLGFWAAICIGVIFQAAYARRVTLEMTAMADALQATQMALAREQKLTDLGGVVAAAAHELGTPLSTIALVSGEMLEELGEDSDLRDDARLIRDQAERCRMILHSMGRAGKQDSHMRHAPLSAVLEEAAEPHGARGVELIYDLAPTGAVEFDPEDEEPVILRRPEVVHGLRNLIQNAVDFARSRVWIDARWSDETINLRIADDGPGFPPDLLPVLGDPFMRSRNAGRTTRREDSQGMGLGLFIAKTLLERSGAELVFANGADQFTDRSARLTRHGAIVTLRWSRAALAAEGGGRGALGENQPTDI</sequence>
<dbReference type="PANTHER" id="PTHR44936:SF10">
    <property type="entry name" value="SENSOR PROTEIN RSTB"/>
    <property type="match status" value="1"/>
</dbReference>
<dbReference type="NCBIfam" id="NF033792">
    <property type="entry name" value="ActS_PrrB_HisK"/>
    <property type="match status" value="1"/>
</dbReference>
<keyword evidence="7" id="KW-0547">Nucleotide-binding</keyword>
<keyword evidence="8 12" id="KW-0418">Kinase</keyword>
<dbReference type="PRINTS" id="PR00344">
    <property type="entry name" value="BCTRLSENSOR"/>
</dbReference>
<dbReference type="SUPFAM" id="SSF47384">
    <property type="entry name" value="Homodimeric domain of signal transducing histidine kinase"/>
    <property type="match status" value="1"/>
</dbReference>
<dbReference type="STRING" id="313368.SAMN04488012_102236"/>
<protein>
    <recommendedName>
        <fullName evidence="3">histidine kinase</fullName>
        <ecNumber evidence="3">2.7.13.3</ecNumber>
    </recommendedName>
</protein>
<dbReference type="RefSeq" id="WP_084140523.1">
    <property type="nucleotide sequence ID" value="NZ_FQZA01000002.1"/>
</dbReference>
<dbReference type="InterPro" id="IPR003661">
    <property type="entry name" value="HisK_dim/P_dom"/>
</dbReference>
<evidence type="ECO:0000256" key="3">
    <source>
        <dbReference type="ARBA" id="ARBA00012438"/>
    </source>
</evidence>
<feature type="transmembrane region" description="Helical" evidence="10">
    <location>
        <begin position="169"/>
        <end position="190"/>
    </location>
</feature>
<evidence type="ECO:0000256" key="9">
    <source>
        <dbReference type="ARBA" id="ARBA00022840"/>
    </source>
</evidence>
<keyword evidence="10" id="KW-0812">Transmembrane</keyword>
<dbReference type="Pfam" id="PF00512">
    <property type="entry name" value="HisKA"/>
    <property type="match status" value="1"/>
</dbReference>
<organism evidence="12 13">
    <name type="scientific">Palleronia salina</name>
    <dbReference type="NCBI Taxonomy" id="313368"/>
    <lineage>
        <taxon>Bacteria</taxon>
        <taxon>Pseudomonadati</taxon>
        <taxon>Pseudomonadota</taxon>
        <taxon>Alphaproteobacteria</taxon>
        <taxon>Rhodobacterales</taxon>
        <taxon>Roseobacteraceae</taxon>
        <taxon>Palleronia</taxon>
    </lineage>
</organism>
<comment type="subcellular location">
    <subcellularLocation>
        <location evidence="2">Cell membrane</location>
        <topology evidence="2">Multi-pass membrane protein</topology>
    </subcellularLocation>
</comment>
<dbReference type="InterPro" id="IPR047770">
    <property type="entry name" value="RegB"/>
</dbReference>
<dbReference type="SUPFAM" id="SSF55874">
    <property type="entry name" value="ATPase domain of HSP90 chaperone/DNA topoisomerase II/histidine kinase"/>
    <property type="match status" value="1"/>
</dbReference>
<dbReference type="InterPro" id="IPR005467">
    <property type="entry name" value="His_kinase_dom"/>
</dbReference>
<dbReference type="AlphaFoldDB" id="A0A1M6D260"/>
<dbReference type="SMART" id="SM00387">
    <property type="entry name" value="HATPase_c"/>
    <property type="match status" value="1"/>
</dbReference>
<name>A0A1M6D260_9RHOB</name>
<dbReference type="InterPro" id="IPR036890">
    <property type="entry name" value="HATPase_C_sf"/>
</dbReference>
<feature type="domain" description="Histidine kinase" evidence="11">
    <location>
        <begin position="226"/>
        <end position="456"/>
    </location>
</feature>
<feature type="transmembrane region" description="Helical" evidence="10">
    <location>
        <begin position="32"/>
        <end position="53"/>
    </location>
</feature>
<evidence type="ECO:0000256" key="8">
    <source>
        <dbReference type="ARBA" id="ARBA00022777"/>
    </source>
</evidence>
<keyword evidence="5" id="KW-0597">Phosphoprotein</keyword>
<reference evidence="12 13" key="1">
    <citation type="submission" date="2016-11" db="EMBL/GenBank/DDBJ databases">
        <authorList>
            <person name="Jaros S."/>
            <person name="Januszkiewicz K."/>
            <person name="Wedrychowicz H."/>
        </authorList>
    </citation>
    <scope>NUCLEOTIDE SEQUENCE [LARGE SCALE GENOMIC DNA]</scope>
    <source>
        <strain evidence="12 13">DSM 26892</strain>
    </source>
</reference>
<dbReference type="EMBL" id="FQZA01000002">
    <property type="protein sequence ID" value="SHI67347.1"/>
    <property type="molecule type" value="Genomic_DNA"/>
</dbReference>
<dbReference type="CDD" id="cd00082">
    <property type="entry name" value="HisKA"/>
    <property type="match status" value="1"/>
</dbReference>
<evidence type="ECO:0000256" key="1">
    <source>
        <dbReference type="ARBA" id="ARBA00000085"/>
    </source>
</evidence>
<dbReference type="GO" id="GO:0000155">
    <property type="term" value="F:phosphorelay sensor kinase activity"/>
    <property type="evidence" value="ECO:0007669"/>
    <property type="project" value="InterPro"/>
</dbReference>
<keyword evidence="6" id="KW-0808">Transferase</keyword>
<evidence type="ECO:0000256" key="6">
    <source>
        <dbReference type="ARBA" id="ARBA00022679"/>
    </source>
</evidence>
<dbReference type="Pfam" id="PF02518">
    <property type="entry name" value="HATPase_c"/>
    <property type="match status" value="1"/>
</dbReference>
<gene>
    <name evidence="12" type="ORF">SAMN04488012_102236</name>
</gene>
<feature type="transmembrane region" description="Helical" evidence="10">
    <location>
        <begin position="138"/>
        <end position="157"/>
    </location>
</feature>
<dbReference type="InterPro" id="IPR050980">
    <property type="entry name" value="2C_sensor_his_kinase"/>
</dbReference>
<evidence type="ECO:0000256" key="5">
    <source>
        <dbReference type="ARBA" id="ARBA00022553"/>
    </source>
</evidence>
<feature type="transmembrane region" description="Helical" evidence="10">
    <location>
        <begin position="91"/>
        <end position="109"/>
    </location>
</feature>
<dbReference type="SMART" id="SM00388">
    <property type="entry name" value="HisKA"/>
    <property type="match status" value="1"/>
</dbReference>
<dbReference type="InterPro" id="IPR036097">
    <property type="entry name" value="HisK_dim/P_sf"/>
</dbReference>
<dbReference type="Proteomes" id="UP000184040">
    <property type="component" value="Unassembled WGS sequence"/>
</dbReference>
<dbReference type="PROSITE" id="PS50109">
    <property type="entry name" value="HIS_KIN"/>
    <property type="match status" value="1"/>
</dbReference>